<evidence type="ECO:0000313" key="2">
    <source>
        <dbReference type="Proteomes" id="UP000539372"/>
    </source>
</evidence>
<dbReference type="InterPro" id="IPR036624">
    <property type="entry name" value="Hcp1-lik_sf"/>
</dbReference>
<dbReference type="SUPFAM" id="SSF141452">
    <property type="entry name" value="Hcp1-like"/>
    <property type="match status" value="1"/>
</dbReference>
<dbReference type="Proteomes" id="UP000539372">
    <property type="component" value="Unassembled WGS sequence"/>
</dbReference>
<proteinExistence type="predicted"/>
<comment type="caution">
    <text evidence="1">The sequence shown here is derived from an EMBL/GenBank/DDBJ whole genome shotgun (WGS) entry which is preliminary data.</text>
</comment>
<dbReference type="Gene3D" id="2.30.110.20">
    <property type="entry name" value="Hcp1-like"/>
    <property type="match status" value="1"/>
</dbReference>
<dbReference type="Pfam" id="PF05638">
    <property type="entry name" value="T6SS_HCP"/>
    <property type="match status" value="1"/>
</dbReference>
<sequence>MDVLVLKITGIEGEATIEKYEKQISCQSFSHSVHNHLHTDVSNVGRSRGRVEHTDFTVTKYADKSSPLLNYKCCIGANLGTITFTVLRSSGEAAHTPQMIYTMENAIVSNIAISGGGGDSPVESVSFNYTKIKWEVKVQDEKNKEPGSIASEWDVTVNKGADA</sequence>
<organism evidence="1 2">
    <name type="scientific">Pacificispira spongiicola</name>
    <dbReference type="NCBI Taxonomy" id="2729598"/>
    <lineage>
        <taxon>Bacteria</taxon>
        <taxon>Pseudomonadati</taxon>
        <taxon>Pseudomonadota</taxon>
        <taxon>Alphaproteobacteria</taxon>
        <taxon>Rhodospirillales</taxon>
        <taxon>Rhodospirillaceae</taxon>
        <taxon>Pacificispira</taxon>
    </lineage>
</organism>
<accession>A0A7Y0DZB7</accession>
<dbReference type="RefSeq" id="WP_169624644.1">
    <property type="nucleotide sequence ID" value="NZ_JABBNT010000002.1"/>
</dbReference>
<dbReference type="InterPro" id="IPR053165">
    <property type="entry name" value="HSI-I_assembly_Hcp1"/>
</dbReference>
<evidence type="ECO:0000313" key="1">
    <source>
        <dbReference type="EMBL" id="NMM44354.1"/>
    </source>
</evidence>
<reference evidence="1 2" key="1">
    <citation type="submission" date="2020-04" db="EMBL/GenBank/DDBJ databases">
        <title>Rhodospirillaceae bacterium KN72 isolated from deep sea.</title>
        <authorList>
            <person name="Zhang D.-C."/>
        </authorList>
    </citation>
    <scope>NUCLEOTIDE SEQUENCE [LARGE SCALE GENOMIC DNA]</scope>
    <source>
        <strain evidence="1 2">KN72</strain>
    </source>
</reference>
<protein>
    <submittedName>
        <fullName evidence="1">Type VI secretion system tube protein Hcp</fullName>
    </submittedName>
</protein>
<dbReference type="InterPro" id="IPR008514">
    <property type="entry name" value="T6SS_Hcp"/>
</dbReference>
<gene>
    <name evidence="1" type="ORF">HH303_07680</name>
</gene>
<keyword evidence="2" id="KW-1185">Reference proteome</keyword>
<dbReference type="PANTHER" id="PTHR36152:SF5">
    <property type="entry name" value="PROTEIN HCP1"/>
    <property type="match status" value="1"/>
</dbReference>
<dbReference type="PANTHER" id="PTHR36152">
    <property type="entry name" value="CYTOPLASMIC PROTEIN-RELATED"/>
    <property type="match status" value="1"/>
</dbReference>
<dbReference type="AlphaFoldDB" id="A0A7Y0DZB7"/>
<name>A0A7Y0DZB7_9PROT</name>
<dbReference type="EMBL" id="JABBNT010000002">
    <property type="protein sequence ID" value="NMM44354.1"/>
    <property type="molecule type" value="Genomic_DNA"/>
</dbReference>
<dbReference type="NCBIfam" id="TIGR03344">
    <property type="entry name" value="VI_effect_Hcp1"/>
    <property type="match status" value="1"/>
</dbReference>